<dbReference type="Pfam" id="PF24931">
    <property type="entry name" value="ACT_ACR9_3rd"/>
    <property type="match status" value="1"/>
</dbReference>
<dbReference type="AlphaFoldDB" id="A0A1Y1HHI8"/>
<dbReference type="InterPro" id="IPR056816">
    <property type="entry name" value="ACR2/9/10_N"/>
</dbReference>
<dbReference type="Pfam" id="PF24914">
    <property type="entry name" value="ACR10_N"/>
    <property type="match status" value="1"/>
</dbReference>
<gene>
    <name evidence="3" type="ORF">KFL_000050700</name>
</gene>
<dbReference type="InterPro" id="IPR002912">
    <property type="entry name" value="ACT_dom"/>
</dbReference>
<dbReference type="PROSITE" id="PS51671">
    <property type="entry name" value="ACT"/>
    <property type="match status" value="1"/>
</dbReference>
<dbReference type="EMBL" id="DF236954">
    <property type="protein sequence ID" value="GAQ77935.1"/>
    <property type="molecule type" value="Genomic_DNA"/>
</dbReference>
<reference evidence="3 4" key="1">
    <citation type="journal article" date="2014" name="Nat. Commun.">
        <title>Klebsormidium flaccidum genome reveals primary factors for plant terrestrial adaptation.</title>
        <authorList>
            <person name="Hori K."/>
            <person name="Maruyama F."/>
            <person name="Fujisawa T."/>
            <person name="Togashi T."/>
            <person name="Yamamoto N."/>
            <person name="Seo M."/>
            <person name="Sato S."/>
            <person name="Yamada T."/>
            <person name="Mori H."/>
            <person name="Tajima N."/>
            <person name="Moriyama T."/>
            <person name="Ikeuchi M."/>
            <person name="Watanabe M."/>
            <person name="Wada H."/>
            <person name="Kobayashi K."/>
            <person name="Saito M."/>
            <person name="Masuda T."/>
            <person name="Sasaki-Sekimoto Y."/>
            <person name="Mashiguchi K."/>
            <person name="Awai K."/>
            <person name="Shimojima M."/>
            <person name="Masuda S."/>
            <person name="Iwai M."/>
            <person name="Nobusawa T."/>
            <person name="Narise T."/>
            <person name="Kondo S."/>
            <person name="Saito H."/>
            <person name="Sato R."/>
            <person name="Murakawa M."/>
            <person name="Ihara Y."/>
            <person name="Oshima-Yamada Y."/>
            <person name="Ohtaka K."/>
            <person name="Satoh M."/>
            <person name="Sonobe K."/>
            <person name="Ishii M."/>
            <person name="Ohtani R."/>
            <person name="Kanamori-Sato M."/>
            <person name="Honoki R."/>
            <person name="Miyazaki D."/>
            <person name="Mochizuki H."/>
            <person name="Umetsu J."/>
            <person name="Higashi K."/>
            <person name="Shibata D."/>
            <person name="Kamiya Y."/>
            <person name="Sato N."/>
            <person name="Nakamura Y."/>
            <person name="Tabata S."/>
            <person name="Ida S."/>
            <person name="Kurokawa K."/>
            <person name="Ohta H."/>
        </authorList>
    </citation>
    <scope>NUCLEOTIDE SEQUENCE [LARGE SCALE GENOMIC DNA]</scope>
    <source>
        <strain evidence="3 4">NIES-2285</strain>
    </source>
</reference>
<dbReference type="Proteomes" id="UP000054558">
    <property type="component" value="Unassembled WGS sequence"/>
</dbReference>
<dbReference type="STRING" id="105231.A0A1Y1HHI8"/>
<accession>A0A1Y1HHI8</accession>
<dbReference type="PANTHER" id="PTHR31096:SF65">
    <property type="entry name" value="ACT DOMAIN-CONTAINING PROTEIN ACR9"/>
    <property type="match status" value="1"/>
</dbReference>
<evidence type="ECO:0000256" key="1">
    <source>
        <dbReference type="ARBA" id="ARBA00022737"/>
    </source>
</evidence>
<dbReference type="OMA" id="TCEQLHA"/>
<evidence type="ECO:0000313" key="4">
    <source>
        <dbReference type="Proteomes" id="UP000054558"/>
    </source>
</evidence>
<protein>
    <recommendedName>
        <fullName evidence="2">ACT domain-containing protein</fullName>
    </recommendedName>
</protein>
<dbReference type="InterPro" id="IPR040217">
    <property type="entry name" value="ACR1-12"/>
</dbReference>
<sequence length="430" mass="47778">MVFGVYGDPRSQIAMEGDINSDVVTIRVGEPEDELTELTVSCTDKVGLGCDLASVVLEFGLNVVKGDFLTDGRWCHVVFWVETTRCTHAVSWPLLKERMTAVCPSLEISLTPRIPTPAKQDVFLLQVRSADRMGLLNDVTQLLWENELTVHKVNICTSPDNSAVDLFYITDNRNELPKKRRRLDVLQCIRDPLGDDVTCDITLAAPEFAASIGSAHVAPEGCLPGALAPHLAEGPMTSSFEEDEGIEATEVSIDNGMSRLHSALQVSTRDRKGLLYDCLRTLKDVNIQVAYGRIALREAGLLDIDFFIRHPSGHKVTDPKAQRDLCGRLRQELERPIRLVVAPRGPDTELLVAAPVEVNGRSRPRMFYDCTLGLRRANACVFQADISRHAVNNKHWEVHRFLVQDSTGQPITSPQRRQQIAKTVRSLLIG</sequence>
<organism evidence="3 4">
    <name type="scientific">Klebsormidium nitens</name>
    <name type="common">Green alga</name>
    <name type="synonym">Ulothrix nitens</name>
    <dbReference type="NCBI Taxonomy" id="105231"/>
    <lineage>
        <taxon>Eukaryota</taxon>
        <taxon>Viridiplantae</taxon>
        <taxon>Streptophyta</taxon>
        <taxon>Klebsormidiophyceae</taxon>
        <taxon>Klebsormidiales</taxon>
        <taxon>Klebsormidiaceae</taxon>
        <taxon>Klebsormidium</taxon>
    </lineage>
</organism>
<evidence type="ECO:0000259" key="2">
    <source>
        <dbReference type="PROSITE" id="PS51671"/>
    </source>
</evidence>
<name>A0A1Y1HHI8_KLENI</name>
<feature type="domain" description="ACT" evidence="2">
    <location>
        <begin position="124"/>
        <end position="197"/>
    </location>
</feature>
<evidence type="ECO:0000313" key="3">
    <source>
        <dbReference type="EMBL" id="GAQ77935.1"/>
    </source>
</evidence>
<proteinExistence type="predicted"/>
<dbReference type="InterPro" id="IPR056805">
    <property type="entry name" value="ACT_ACR9/10_C"/>
</dbReference>
<dbReference type="PANTHER" id="PTHR31096">
    <property type="entry name" value="ACT DOMAIN-CONTAINING PROTEIN ACR4-RELATED"/>
    <property type="match status" value="1"/>
</dbReference>
<dbReference type="SUPFAM" id="SSF55021">
    <property type="entry name" value="ACT-like"/>
    <property type="match status" value="2"/>
</dbReference>
<dbReference type="OrthoDB" id="2019824at2759"/>
<keyword evidence="4" id="KW-1185">Reference proteome</keyword>
<dbReference type="InterPro" id="IPR045865">
    <property type="entry name" value="ACT-like_dom_sf"/>
</dbReference>
<keyword evidence="1" id="KW-0677">Repeat</keyword>
<dbReference type="Pfam" id="PF24926">
    <property type="entry name" value="ACT_ACR9_C"/>
    <property type="match status" value="1"/>
</dbReference>